<dbReference type="Proteomes" id="UP001359559">
    <property type="component" value="Unassembled WGS sequence"/>
</dbReference>
<keyword evidence="2" id="KW-1185">Reference proteome</keyword>
<protein>
    <submittedName>
        <fullName evidence="1">Uncharacterized protein</fullName>
    </submittedName>
</protein>
<sequence>MMSVPMMRSQFNFDTTHTRFLLKGYTLDRLMIPAANNFLFEFSFRFDLAIGCWVLHHYTFFVLQILSSLCGEVL</sequence>
<proteinExistence type="predicted"/>
<name>A0AAN9JIS6_CLITE</name>
<dbReference type="AlphaFoldDB" id="A0AAN9JIS6"/>
<evidence type="ECO:0000313" key="2">
    <source>
        <dbReference type="Proteomes" id="UP001359559"/>
    </source>
</evidence>
<dbReference type="EMBL" id="JAYKXN010000003">
    <property type="protein sequence ID" value="KAK7300000.1"/>
    <property type="molecule type" value="Genomic_DNA"/>
</dbReference>
<reference evidence="1 2" key="1">
    <citation type="submission" date="2024-01" db="EMBL/GenBank/DDBJ databases">
        <title>The genomes of 5 underutilized Papilionoideae crops provide insights into root nodulation and disease resistance.</title>
        <authorList>
            <person name="Yuan L."/>
        </authorList>
    </citation>
    <scope>NUCLEOTIDE SEQUENCE [LARGE SCALE GENOMIC DNA]</scope>
    <source>
        <strain evidence="1">LY-2023</strain>
        <tissue evidence="1">Leaf</tissue>
    </source>
</reference>
<gene>
    <name evidence="1" type="ORF">RJT34_10831</name>
</gene>
<evidence type="ECO:0000313" key="1">
    <source>
        <dbReference type="EMBL" id="KAK7300000.1"/>
    </source>
</evidence>
<accession>A0AAN9JIS6</accession>
<comment type="caution">
    <text evidence="1">The sequence shown here is derived from an EMBL/GenBank/DDBJ whole genome shotgun (WGS) entry which is preliminary data.</text>
</comment>
<organism evidence="1 2">
    <name type="scientific">Clitoria ternatea</name>
    <name type="common">Butterfly pea</name>
    <dbReference type="NCBI Taxonomy" id="43366"/>
    <lineage>
        <taxon>Eukaryota</taxon>
        <taxon>Viridiplantae</taxon>
        <taxon>Streptophyta</taxon>
        <taxon>Embryophyta</taxon>
        <taxon>Tracheophyta</taxon>
        <taxon>Spermatophyta</taxon>
        <taxon>Magnoliopsida</taxon>
        <taxon>eudicotyledons</taxon>
        <taxon>Gunneridae</taxon>
        <taxon>Pentapetalae</taxon>
        <taxon>rosids</taxon>
        <taxon>fabids</taxon>
        <taxon>Fabales</taxon>
        <taxon>Fabaceae</taxon>
        <taxon>Papilionoideae</taxon>
        <taxon>50 kb inversion clade</taxon>
        <taxon>NPAAA clade</taxon>
        <taxon>indigoferoid/millettioid clade</taxon>
        <taxon>Phaseoleae</taxon>
        <taxon>Clitoria</taxon>
    </lineage>
</organism>